<dbReference type="RefSeq" id="WP_371438687.1">
    <property type="nucleotide sequence ID" value="NZ_JBHSRS010000084.1"/>
</dbReference>
<evidence type="ECO:0000313" key="4">
    <source>
        <dbReference type="Proteomes" id="UP001596270"/>
    </source>
</evidence>
<keyword evidence="2" id="KW-0560">Oxidoreductase</keyword>
<dbReference type="Gene3D" id="3.40.50.720">
    <property type="entry name" value="NAD(P)-binding Rossmann-like Domain"/>
    <property type="match status" value="1"/>
</dbReference>
<dbReference type="EMBL" id="JBHSRS010000084">
    <property type="protein sequence ID" value="MFC6284426.1"/>
    <property type="molecule type" value="Genomic_DNA"/>
</dbReference>
<dbReference type="Proteomes" id="UP001596270">
    <property type="component" value="Unassembled WGS sequence"/>
</dbReference>
<dbReference type="SUPFAM" id="SSF51735">
    <property type="entry name" value="NAD(P)-binding Rossmann-fold domains"/>
    <property type="match status" value="1"/>
</dbReference>
<proteinExistence type="inferred from homology"/>
<dbReference type="PRINTS" id="PR00081">
    <property type="entry name" value="GDHRDH"/>
</dbReference>
<reference evidence="4" key="1">
    <citation type="journal article" date="2019" name="Int. J. Syst. Evol. Microbiol.">
        <title>The Global Catalogue of Microorganisms (GCM) 10K type strain sequencing project: providing services to taxonomists for standard genome sequencing and annotation.</title>
        <authorList>
            <consortium name="The Broad Institute Genomics Platform"/>
            <consortium name="The Broad Institute Genome Sequencing Center for Infectious Disease"/>
            <person name="Wu L."/>
            <person name="Ma J."/>
        </authorList>
    </citation>
    <scope>NUCLEOTIDE SEQUENCE [LARGE SCALE GENOMIC DNA]</scope>
    <source>
        <strain evidence="4">CCUG 39402</strain>
    </source>
</reference>
<evidence type="ECO:0000313" key="3">
    <source>
        <dbReference type="EMBL" id="MFC6284426.1"/>
    </source>
</evidence>
<dbReference type="PRINTS" id="PR00080">
    <property type="entry name" value="SDRFAMILY"/>
</dbReference>
<dbReference type="PANTHER" id="PTHR42760">
    <property type="entry name" value="SHORT-CHAIN DEHYDROGENASES/REDUCTASES FAMILY MEMBER"/>
    <property type="match status" value="1"/>
</dbReference>
<gene>
    <name evidence="3" type="ORF">ACFQND_24650</name>
</gene>
<name>A0ABW1U3B5_9BURK</name>
<evidence type="ECO:0000256" key="2">
    <source>
        <dbReference type="ARBA" id="ARBA00023002"/>
    </source>
</evidence>
<protein>
    <submittedName>
        <fullName evidence="3">SDR family oxidoreductase</fullName>
    </submittedName>
</protein>
<dbReference type="PANTHER" id="PTHR42760:SF133">
    <property type="entry name" value="3-OXOACYL-[ACYL-CARRIER-PROTEIN] REDUCTASE"/>
    <property type="match status" value="1"/>
</dbReference>
<evidence type="ECO:0000256" key="1">
    <source>
        <dbReference type="ARBA" id="ARBA00006484"/>
    </source>
</evidence>
<dbReference type="InterPro" id="IPR002347">
    <property type="entry name" value="SDR_fam"/>
</dbReference>
<dbReference type="InterPro" id="IPR036291">
    <property type="entry name" value="NAD(P)-bd_dom_sf"/>
</dbReference>
<comment type="caution">
    <text evidence="3">The sequence shown here is derived from an EMBL/GenBank/DDBJ whole genome shotgun (WGS) entry which is preliminary data.</text>
</comment>
<comment type="similarity">
    <text evidence="1">Belongs to the short-chain dehydrogenases/reductases (SDR) family.</text>
</comment>
<accession>A0ABW1U3B5</accession>
<organism evidence="3 4">
    <name type="scientific">Polaromonas aquatica</name>
    <dbReference type="NCBI Taxonomy" id="332657"/>
    <lineage>
        <taxon>Bacteria</taxon>
        <taxon>Pseudomonadati</taxon>
        <taxon>Pseudomonadota</taxon>
        <taxon>Betaproteobacteria</taxon>
        <taxon>Burkholderiales</taxon>
        <taxon>Comamonadaceae</taxon>
        <taxon>Polaromonas</taxon>
    </lineage>
</organism>
<sequence length="265" mass="28588">MIDKGDAFALDGKVVVLTGAAGIIGTQVVKAFLEANARVFAIDRDAALLEERLGPMHDSLITCVADVAGRDSLSQAHALLVSRWGEPDALLNNAATKSENFFEPFETFPVDEWNEVMSVNLTGAMLCAQVFGSPMAERGRGSIVNTLSIYGIVAPDQRIYEGSEYLGRAINTPAIYAASKAGLWGLTKYLAAYWGHKGVRVNAVTPGGVFSGQNDTFVENYSRRTPLGRMAQTDDMVNAMRYLTSDAAKYVTGHNLVVDGGWTAW</sequence>
<dbReference type="Pfam" id="PF13561">
    <property type="entry name" value="adh_short_C2"/>
    <property type="match status" value="1"/>
</dbReference>
<keyword evidence="4" id="KW-1185">Reference proteome</keyword>